<sequence length="62" mass="6999">MITRRALLNTPGFKDIAIKQGYVLKLQDFAKLRDNMSGRICQVEAAGRDFWRRAGMTVTVAV</sequence>
<keyword evidence="2" id="KW-1185">Reference proteome</keyword>
<gene>
    <name evidence="1" type="ORF">F6X42_42210</name>
</gene>
<dbReference type="RefSeq" id="WP_187639567.1">
    <property type="nucleotide sequence ID" value="NZ_VZQQ01000142.1"/>
</dbReference>
<reference evidence="1 2" key="1">
    <citation type="submission" date="2019-09" db="EMBL/GenBank/DDBJ databases">
        <title>Paraburkholderia podalyriae sp. nov., A South African Podalyria-associated rhizobium.</title>
        <authorList>
            <person name="Mavima L."/>
            <person name="Beukes C.W."/>
            <person name="Palmer M."/>
            <person name="De Meyer S.E."/>
            <person name="James E.K."/>
            <person name="Maluk M."/>
            <person name="Avontuur J.R."/>
            <person name="Chan W.Y."/>
            <person name="Venter S.N."/>
            <person name="Steenkamp E.T."/>
        </authorList>
    </citation>
    <scope>NUCLEOTIDE SEQUENCE [LARGE SCALE GENOMIC DNA]</scope>
    <source>
        <strain evidence="1 2">WC7.3b</strain>
    </source>
</reference>
<dbReference type="EMBL" id="VZQQ01000142">
    <property type="protein sequence ID" value="MBC8752733.1"/>
    <property type="molecule type" value="Genomic_DNA"/>
</dbReference>
<accession>A0ABR7Q2K9</accession>
<name>A0ABR7Q2K9_9BURK</name>
<proteinExistence type="predicted"/>
<organism evidence="1 2">
    <name type="scientific">Paraburkholderia podalyriae</name>
    <dbReference type="NCBI Taxonomy" id="1938811"/>
    <lineage>
        <taxon>Bacteria</taxon>
        <taxon>Pseudomonadati</taxon>
        <taxon>Pseudomonadota</taxon>
        <taxon>Betaproteobacteria</taxon>
        <taxon>Burkholderiales</taxon>
        <taxon>Burkholderiaceae</taxon>
        <taxon>Paraburkholderia</taxon>
    </lineage>
</organism>
<dbReference type="Proteomes" id="UP000736373">
    <property type="component" value="Unassembled WGS sequence"/>
</dbReference>
<evidence type="ECO:0000313" key="1">
    <source>
        <dbReference type="EMBL" id="MBC8752733.1"/>
    </source>
</evidence>
<comment type="caution">
    <text evidence="1">The sequence shown here is derived from an EMBL/GenBank/DDBJ whole genome shotgun (WGS) entry which is preliminary data.</text>
</comment>
<evidence type="ECO:0000313" key="2">
    <source>
        <dbReference type="Proteomes" id="UP000736373"/>
    </source>
</evidence>
<protein>
    <submittedName>
        <fullName evidence="1">Uncharacterized protein</fullName>
    </submittedName>
</protein>